<dbReference type="STRING" id="304371.MCP_1878"/>
<dbReference type="SUPFAM" id="SSF56300">
    <property type="entry name" value="Metallo-dependent phosphatases"/>
    <property type="match status" value="1"/>
</dbReference>
<feature type="domain" description="Calcineurin-like phosphoesterase" evidence="2">
    <location>
        <begin position="4"/>
        <end position="159"/>
    </location>
</feature>
<dbReference type="Pfam" id="PF00149">
    <property type="entry name" value="Metallophos"/>
    <property type="match status" value="1"/>
</dbReference>
<dbReference type="AlphaFoldDB" id="D1YZS8"/>
<sequence length="231" mass="25626">MTQVLFISDIHGNFEALKAVNDEVPYDIVFCLGDIVDYGPEPAECIDWLRKNNVATIRGNHDNAVAYRVDCGCGYVYKHLSEATREYTWASIDDNDISFLKGLPLLLEKEVDGVKLVLAHGSPGSFFDYMYPDTPAERLAELTGAISCDYLAVGHTHKPMIVSLPDKTILNPGSVGQPRDGDSRASCLSLDTATGDARIIRVQYDIDSVCDKIRKVMPHASELERILRRGY</sequence>
<evidence type="ECO:0000256" key="1">
    <source>
        <dbReference type="RuleBase" id="RU362039"/>
    </source>
</evidence>
<evidence type="ECO:0000313" key="4">
    <source>
        <dbReference type="Proteomes" id="UP000001882"/>
    </source>
</evidence>
<dbReference type="Proteomes" id="UP000001882">
    <property type="component" value="Chromosome"/>
</dbReference>
<dbReference type="InterPro" id="IPR004843">
    <property type="entry name" value="Calcineurin-like_PHP"/>
</dbReference>
<keyword evidence="4" id="KW-1185">Reference proteome</keyword>
<dbReference type="PANTHER" id="PTHR42850">
    <property type="entry name" value="METALLOPHOSPHOESTERASE"/>
    <property type="match status" value="1"/>
</dbReference>
<dbReference type="RefSeq" id="WP_012900627.1">
    <property type="nucleotide sequence ID" value="NC_013665.1"/>
</dbReference>
<dbReference type="OrthoDB" id="9937at2157"/>
<dbReference type="InterPro" id="IPR050126">
    <property type="entry name" value="Ap4A_hydrolase"/>
</dbReference>
<comment type="cofactor">
    <cofactor evidence="1">
        <name>a divalent metal cation</name>
        <dbReference type="ChEBI" id="CHEBI:60240"/>
    </cofactor>
</comment>
<organism evidence="3 4">
    <name type="scientific">Methanocella paludicola (strain DSM 17711 / JCM 13418 / NBRC 101707 / SANAE)</name>
    <dbReference type="NCBI Taxonomy" id="304371"/>
    <lineage>
        <taxon>Archaea</taxon>
        <taxon>Methanobacteriati</taxon>
        <taxon>Methanobacteriota</taxon>
        <taxon>Stenosarchaea group</taxon>
        <taxon>Methanomicrobia</taxon>
        <taxon>Methanocellales</taxon>
        <taxon>Methanocellaceae</taxon>
        <taxon>Methanocella</taxon>
    </lineage>
</organism>
<dbReference type="GeneID" id="8681763"/>
<accession>D1YZS8</accession>
<gene>
    <name evidence="3" type="ordered locus">MCP_1878</name>
</gene>
<comment type="similarity">
    <text evidence="1">Belongs to the metallophosphoesterase superfamily. YfcE family.</text>
</comment>
<dbReference type="EC" id="3.1.4.-" evidence="1"/>
<dbReference type="eggNOG" id="arCOG01143">
    <property type="taxonomic scope" value="Archaea"/>
</dbReference>
<evidence type="ECO:0000259" key="2">
    <source>
        <dbReference type="Pfam" id="PF00149"/>
    </source>
</evidence>
<dbReference type="NCBIfam" id="TIGR00040">
    <property type="entry name" value="yfcE"/>
    <property type="match status" value="1"/>
</dbReference>
<keyword evidence="1" id="KW-0479">Metal-binding</keyword>
<dbReference type="GO" id="GO:0016791">
    <property type="term" value="F:phosphatase activity"/>
    <property type="evidence" value="ECO:0007669"/>
    <property type="project" value="TreeGrafter"/>
</dbReference>
<protein>
    <recommendedName>
        <fullName evidence="1">Phosphoesterase</fullName>
        <ecNumber evidence="1">3.1.4.-</ecNumber>
    </recommendedName>
</protein>
<dbReference type="EMBL" id="AP011532">
    <property type="protein sequence ID" value="BAI61950.1"/>
    <property type="molecule type" value="Genomic_DNA"/>
</dbReference>
<dbReference type="PIRSF" id="PIRSF000883">
    <property type="entry name" value="Pesterase_MJ0912"/>
    <property type="match status" value="1"/>
</dbReference>
<dbReference type="GO" id="GO:0005737">
    <property type="term" value="C:cytoplasm"/>
    <property type="evidence" value="ECO:0007669"/>
    <property type="project" value="TreeGrafter"/>
</dbReference>
<dbReference type="Gene3D" id="3.60.21.10">
    <property type="match status" value="1"/>
</dbReference>
<name>D1YZS8_METPS</name>
<reference evidence="4" key="3">
    <citation type="journal article" date="2011" name="PLoS ONE">
        <title>Genome sequence of a mesophilic hydrogenotrophic methanogen Methanocella paludicola, the first cultivated representative of the order Methanocellales.</title>
        <authorList>
            <person name="Sakai S."/>
            <person name="Takaki Y."/>
            <person name="Shimamura S."/>
            <person name="Sekine M."/>
            <person name="Tajima T."/>
            <person name="Kosugi H."/>
            <person name="Ichikawa N."/>
            <person name="Tasumi E."/>
            <person name="Hiraki A.T."/>
            <person name="Shimizu A."/>
            <person name="Kato Y."/>
            <person name="Nishiko R."/>
            <person name="Mori K."/>
            <person name="Fujita N."/>
            <person name="Imachi H."/>
            <person name="Takai K."/>
        </authorList>
    </citation>
    <scope>NUCLEOTIDE SEQUENCE [LARGE SCALE GENOMIC DNA]</scope>
    <source>
        <strain evidence="4">DSM 17711 / JCM 13418 / NBRC 101707 / SANAE</strain>
    </source>
</reference>
<dbReference type="PANTHER" id="PTHR42850:SF2">
    <property type="entry name" value="BLL5683 PROTEIN"/>
    <property type="match status" value="1"/>
</dbReference>
<evidence type="ECO:0000313" key="3">
    <source>
        <dbReference type="EMBL" id="BAI61950.1"/>
    </source>
</evidence>
<dbReference type="PATRIC" id="fig|304371.9.peg.1914"/>
<reference evidence="3 4" key="1">
    <citation type="journal article" date="2007" name="Appl. Environ. Microbiol.">
        <title>Isolation of key methanogens for global methane emission from rice paddy fields: a novel isolate affiliated with the clone cluster rice cluster I.</title>
        <authorList>
            <person name="Sakai S."/>
            <person name="Imachi H."/>
            <person name="Sekiguchi Y."/>
            <person name="Ohashi A."/>
            <person name="Harada H."/>
            <person name="Kamagata Y."/>
        </authorList>
    </citation>
    <scope>NUCLEOTIDE SEQUENCE [LARGE SCALE GENOMIC DNA]</scope>
    <source>
        <strain evidence="4">DSM 17711 / JCM 13418 / NBRC 101707 / SANAE</strain>
    </source>
</reference>
<dbReference type="InterPro" id="IPR029052">
    <property type="entry name" value="Metallo-depent_PP-like"/>
</dbReference>
<dbReference type="GO" id="GO:0046872">
    <property type="term" value="F:metal ion binding"/>
    <property type="evidence" value="ECO:0007669"/>
    <property type="project" value="UniProtKB-KW"/>
</dbReference>
<dbReference type="InParanoid" id="D1YZS8"/>
<reference evidence="3 4" key="2">
    <citation type="journal article" date="2008" name="Int. J. Syst. Evol. Microbiol.">
        <title>Methanocella paludicola gen. nov., sp. nov., a methane-producing archaeon, the first isolate of the lineage 'Rice Cluster I', and proposal of the new archaeal order Methanocellales ord. nov.</title>
        <authorList>
            <person name="Sakai S."/>
            <person name="Imachi H."/>
            <person name="Hanada S."/>
            <person name="Ohashi A."/>
            <person name="Harada H."/>
            <person name="Kamagata Y."/>
        </authorList>
    </citation>
    <scope>NUCLEOTIDE SEQUENCE [LARGE SCALE GENOMIC DNA]</scope>
    <source>
        <strain evidence="4">DSM 17711 / JCM 13418 / NBRC 101707 / SANAE</strain>
    </source>
</reference>
<dbReference type="InterPro" id="IPR011152">
    <property type="entry name" value="Pesterase_MJ0912"/>
</dbReference>
<dbReference type="KEGG" id="mpd:MCP_1878"/>
<dbReference type="InterPro" id="IPR000979">
    <property type="entry name" value="Phosphodiesterase_MJ0936/Vps29"/>
</dbReference>
<proteinExistence type="inferred from homology"/>